<dbReference type="SUPFAM" id="SSF63712">
    <property type="entry name" value="Nicotinic receptor ligand binding domain-like"/>
    <property type="match status" value="1"/>
</dbReference>
<dbReference type="InterPro" id="IPR036734">
    <property type="entry name" value="Neur_chan_lig-bd_sf"/>
</dbReference>
<evidence type="ECO:0000313" key="3">
    <source>
        <dbReference type="EMBL" id="KAH3750111.1"/>
    </source>
</evidence>
<keyword evidence="1" id="KW-0732">Signal</keyword>
<feature type="signal peptide" evidence="1">
    <location>
        <begin position="1"/>
        <end position="22"/>
    </location>
</feature>
<accession>A0A9D4DJ43</accession>
<feature type="chain" id="PRO_5038340137" description="Neurotransmitter-gated ion-channel ligand-binding domain-containing protein" evidence="1">
    <location>
        <begin position="23"/>
        <end position="164"/>
    </location>
</feature>
<dbReference type="Gene3D" id="2.70.170.10">
    <property type="entry name" value="Neurotransmitter-gated ion-channel ligand-binding domain"/>
    <property type="match status" value="1"/>
</dbReference>
<name>A0A9D4DJ43_DREPO</name>
<dbReference type="EMBL" id="JAIWYP010000010">
    <property type="protein sequence ID" value="KAH3750111.1"/>
    <property type="molecule type" value="Genomic_DNA"/>
</dbReference>
<evidence type="ECO:0000256" key="1">
    <source>
        <dbReference type="SAM" id="SignalP"/>
    </source>
</evidence>
<protein>
    <recommendedName>
        <fullName evidence="2">Neurotransmitter-gated ion-channel ligand-binding domain-containing protein</fullName>
    </recommendedName>
</protein>
<reference evidence="3" key="1">
    <citation type="journal article" date="2019" name="bioRxiv">
        <title>The Genome of the Zebra Mussel, Dreissena polymorpha: A Resource for Invasive Species Research.</title>
        <authorList>
            <person name="McCartney M.A."/>
            <person name="Auch B."/>
            <person name="Kono T."/>
            <person name="Mallez S."/>
            <person name="Zhang Y."/>
            <person name="Obille A."/>
            <person name="Becker A."/>
            <person name="Abrahante J.E."/>
            <person name="Garbe J."/>
            <person name="Badalamenti J.P."/>
            <person name="Herman A."/>
            <person name="Mangelson H."/>
            <person name="Liachko I."/>
            <person name="Sullivan S."/>
            <person name="Sone E.D."/>
            <person name="Koren S."/>
            <person name="Silverstein K.A.T."/>
            <person name="Beckman K.B."/>
            <person name="Gohl D.M."/>
        </authorList>
    </citation>
    <scope>NUCLEOTIDE SEQUENCE</scope>
    <source>
        <strain evidence="3">Duluth1</strain>
        <tissue evidence="3">Whole animal</tissue>
    </source>
</reference>
<dbReference type="Proteomes" id="UP000828390">
    <property type="component" value="Unassembled WGS sequence"/>
</dbReference>
<dbReference type="InterPro" id="IPR006202">
    <property type="entry name" value="Neur_chan_lig-bd"/>
</dbReference>
<keyword evidence="4" id="KW-1185">Reference proteome</keyword>
<feature type="domain" description="Neurotransmitter-gated ion-channel ligand-binding" evidence="2">
    <location>
        <begin position="29"/>
        <end position="152"/>
    </location>
</feature>
<proteinExistence type="predicted"/>
<gene>
    <name evidence="3" type="ORF">DPMN_184628</name>
</gene>
<evidence type="ECO:0000313" key="4">
    <source>
        <dbReference type="Proteomes" id="UP000828390"/>
    </source>
</evidence>
<reference evidence="3" key="2">
    <citation type="submission" date="2020-11" db="EMBL/GenBank/DDBJ databases">
        <authorList>
            <person name="McCartney M.A."/>
            <person name="Auch B."/>
            <person name="Kono T."/>
            <person name="Mallez S."/>
            <person name="Becker A."/>
            <person name="Gohl D.M."/>
            <person name="Silverstein K.A.T."/>
            <person name="Koren S."/>
            <person name="Bechman K.B."/>
            <person name="Herman A."/>
            <person name="Abrahante J.E."/>
            <person name="Garbe J."/>
        </authorList>
    </citation>
    <scope>NUCLEOTIDE SEQUENCE</scope>
    <source>
        <strain evidence="3">Duluth1</strain>
        <tissue evidence="3">Whole animal</tissue>
    </source>
</reference>
<dbReference type="Pfam" id="PF02931">
    <property type="entry name" value="Neur_chan_LBD"/>
    <property type="match status" value="1"/>
</dbReference>
<dbReference type="GO" id="GO:0005230">
    <property type="term" value="F:extracellular ligand-gated monoatomic ion channel activity"/>
    <property type="evidence" value="ECO:0007669"/>
    <property type="project" value="InterPro"/>
</dbReference>
<organism evidence="3 4">
    <name type="scientific">Dreissena polymorpha</name>
    <name type="common">Zebra mussel</name>
    <name type="synonym">Mytilus polymorpha</name>
    <dbReference type="NCBI Taxonomy" id="45954"/>
    <lineage>
        <taxon>Eukaryota</taxon>
        <taxon>Metazoa</taxon>
        <taxon>Spiralia</taxon>
        <taxon>Lophotrochozoa</taxon>
        <taxon>Mollusca</taxon>
        <taxon>Bivalvia</taxon>
        <taxon>Autobranchia</taxon>
        <taxon>Heteroconchia</taxon>
        <taxon>Euheterodonta</taxon>
        <taxon>Imparidentia</taxon>
        <taxon>Neoheterodontei</taxon>
        <taxon>Myida</taxon>
        <taxon>Dreissenoidea</taxon>
        <taxon>Dreissenidae</taxon>
        <taxon>Dreissena</taxon>
    </lineage>
</organism>
<sequence>MAVVIVTMIMLIGLLSSNAVGARTVSDTENFLSNLTNGYNVNVRPVVEQLSAVNVTMQLYDKSIMEVDEVQGILSYTTGIKLLWMDYRLRWDPREYGGLQTLANIALSQIWFPEVILSSPVTGRGYLSESWSKARLIWNGIVLTIVLWVLCSVDINLEGWTDRS</sequence>
<dbReference type="GO" id="GO:0016020">
    <property type="term" value="C:membrane"/>
    <property type="evidence" value="ECO:0007669"/>
    <property type="project" value="InterPro"/>
</dbReference>
<dbReference type="AlphaFoldDB" id="A0A9D4DJ43"/>
<comment type="caution">
    <text evidence="3">The sequence shown here is derived from an EMBL/GenBank/DDBJ whole genome shotgun (WGS) entry which is preliminary data.</text>
</comment>
<evidence type="ECO:0000259" key="2">
    <source>
        <dbReference type="Pfam" id="PF02931"/>
    </source>
</evidence>